<feature type="domain" description="Pyrrolo-quinoline quinone repeat" evidence="2">
    <location>
        <begin position="84"/>
        <end position="333"/>
    </location>
</feature>
<dbReference type="Pfam" id="PF13360">
    <property type="entry name" value="PQQ_2"/>
    <property type="match status" value="1"/>
</dbReference>
<dbReference type="EMBL" id="SJPP01000001">
    <property type="protein sequence ID" value="TWU11860.1"/>
    <property type="molecule type" value="Genomic_DNA"/>
</dbReference>
<dbReference type="OrthoDB" id="229752at2"/>
<evidence type="ECO:0000313" key="4">
    <source>
        <dbReference type="Proteomes" id="UP000320735"/>
    </source>
</evidence>
<sequence precursor="true">MRRIVSAGVLSLLFFTAGMVTAEEWTQFRGPHRDNRSSETGLLTSWPEEGPKLLWTTRGIGEGFSTVSVSGGTLYTMGNLDGQEQVFALDEKTGEILWQTAIGEAYEQGRGNGPRGTPTIDGDFLYVLGGSGNLACINRTTHDVVWKLNILDEYDGENIKWGISESVLIDGDRLICTPGGSKGTVVALDKKTGKEIWTSITKDKARAGYASAVITTAGGVKQYVQFTSDATIGIRADDGQFLWSNTASANPVANCSTALLTGNYVFTASGYGTGGALLKLNADGDGVESEFMYKTPMMKNHHGGMVIVDGYIYGANNNVWTCLDLTTGDVKWAERSVGKGALLYADGHLYLRGEKGPVALVEANPEKFVETGRFDQPERSDYNAWPHPVIADGKLYLRDMDVLLCYDVRDE</sequence>
<comment type="caution">
    <text evidence="3">The sequence shown here is derived from an EMBL/GenBank/DDBJ whole genome shotgun (WGS) entry which is preliminary data.</text>
</comment>
<evidence type="ECO:0000256" key="1">
    <source>
        <dbReference type="SAM" id="SignalP"/>
    </source>
</evidence>
<dbReference type="InterPro" id="IPR002372">
    <property type="entry name" value="PQQ_rpt_dom"/>
</dbReference>
<proteinExistence type="predicted"/>
<dbReference type="Proteomes" id="UP000320735">
    <property type="component" value="Unassembled WGS sequence"/>
</dbReference>
<keyword evidence="4" id="KW-1185">Reference proteome</keyword>
<evidence type="ECO:0000259" key="2">
    <source>
        <dbReference type="Pfam" id="PF13360"/>
    </source>
</evidence>
<protein>
    <submittedName>
        <fullName evidence="3">Outer membrane biogenesis protein BamB</fullName>
    </submittedName>
</protein>
<feature type="chain" id="PRO_5023074021" evidence="1">
    <location>
        <begin position="23"/>
        <end position="411"/>
    </location>
</feature>
<feature type="signal peptide" evidence="1">
    <location>
        <begin position="1"/>
        <end position="22"/>
    </location>
</feature>
<keyword evidence="1" id="KW-0732">Signal</keyword>
<reference evidence="3 4" key="1">
    <citation type="submission" date="2019-02" db="EMBL/GenBank/DDBJ databases">
        <title>Deep-cultivation of Planctomycetes and their phenomic and genomic characterization uncovers novel biology.</title>
        <authorList>
            <person name="Wiegand S."/>
            <person name="Jogler M."/>
            <person name="Boedeker C."/>
            <person name="Pinto D."/>
            <person name="Vollmers J."/>
            <person name="Rivas-Marin E."/>
            <person name="Kohn T."/>
            <person name="Peeters S.H."/>
            <person name="Heuer A."/>
            <person name="Rast P."/>
            <person name="Oberbeckmann S."/>
            <person name="Bunk B."/>
            <person name="Jeske O."/>
            <person name="Meyerdierks A."/>
            <person name="Storesund J.E."/>
            <person name="Kallscheuer N."/>
            <person name="Luecker S."/>
            <person name="Lage O.M."/>
            <person name="Pohl T."/>
            <person name="Merkel B.J."/>
            <person name="Hornburger P."/>
            <person name="Mueller R.-W."/>
            <person name="Bruemmer F."/>
            <person name="Labrenz M."/>
            <person name="Spormann A.M."/>
            <person name="Op Den Camp H."/>
            <person name="Overmann J."/>
            <person name="Amann R."/>
            <person name="Jetten M.S.M."/>
            <person name="Mascher T."/>
            <person name="Medema M.H."/>
            <person name="Devos D.P."/>
            <person name="Kaster A.-K."/>
            <person name="Ovreas L."/>
            <person name="Rohde M."/>
            <person name="Galperin M.Y."/>
            <person name="Jogler C."/>
        </authorList>
    </citation>
    <scope>NUCLEOTIDE SEQUENCE [LARGE SCALE GENOMIC DNA]</scope>
    <source>
        <strain evidence="3 4">CA54</strain>
    </source>
</reference>
<dbReference type="InterPro" id="IPR015943">
    <property type="entry name" value="WD40/YVTN_repeat-like_dom_sf"/>
</dbReference>
<accession>A0A5C6BIN1</accession>
<evidence type="ECO:0000313" key="3">
    <source>
        <dbReference type="EMBL" id="TWU11860.1"/>
    </source>
</evidence>
<dbReference type="Gene3D" id="2.130.10.10">
    <property type="entry name" value="YVTN repeat-like/Quinoprotein amine dehydrogenase"/>
    <property type="match status" value="2"/>
</dbReference>
<dbReference type="SMART" id="SM00564">
    <property type="entry name" value="PQQ"/>
    <property type="match status" value="4"/>
</dbReference>
<gene>
    <name evidence="3" type="ORF">CA54_06720</name>
</gene>
<dbReference type="PANTHER" id="PTHR34512:SF30">
    <property type="entry name" value="OUTER MEMBRANE PROTEIN ASSEMBLY FACTOR BAMB"/>
    <property type="match status" value="1"/>
</dbReference>
<dbReference type="InterPro" id="IPR011047">
    <property type="entry name" value="Quinoprotein_ADH-like_sf"/>
</dbReference>
<organism evidence="3 4">
    <name type="scientific">Symmachiella macrocystis</name>
    <dbReference type="NCBI Taxonomy" id="2527985"/>
    <lineage>
        <taxon>Bacteria</taxon>
        <taxon>Pseudomonadati</taxon>
        <taxon>Planctomycetota</taxon>
        <taxon>Planctomycetia</taxon>
        <taxon>Planctomycetales</taxon>
        <taxon>Planctomycetaceae</taxon>
        <taxon>Symmachiella</taxon>
    </lineage>
</organism>
<dbReference type="AlphaFoldDB" id="A0A5C6BIN1"/>
<dbReference type="InterPro" id="IPR018391">
    <property type="entry name" value="PQQ_b-propeller_rpt"/>
</dbReference>
<dbReference type="RefSeq" id="WP_146369405.1">
    <property type="nucleotide sequence ID" value="NZ_SJPP01000001.1"/>
</dbReference>
<dbReference type="PANTHER" id="PTHR34512">
    <property type="entry name" value="CELL SURFACE PROTEIN"/>
    <property type="match status" value="1"/>
</dbReference>
<name>A0A5C6BIN1_9PLAN</name>
<dbReference type="SUPFAM" id="SSF50998">
    <property type="entry name" value="Quinoprotein alcohol dehydrogenase-like"/>
    <property type="match status" value="1"/>
</dbReference>